<keyword evidence="2" id="KW-1185">Reference proteome</keyword>
<sequence length="447" mass="50583">MQKLEDFFLPGSFRRVVSVVKVLAGYDSEKKSYSKPSLAIKLGYHLQKTCSIVEDNAVKQGDESLAESARSFLSLYQKKWTRYISSGALKTLRKPKEGVEKAPFAQDVKCLNSYMEQYHAEAEKKLKDTLSAENYAALAKVILARTIFFNRRRAREISLIPLTAFASRKKSNVHSGTETHLSDLERTMCKFFTRIEIRGSCGRLIPVLLKSSFVSALELLVKVRETCGVPSRNSYLFARPKSLSSYKPSDCITRYAKECGAKDPELLASAKFRQHYGTMLQVMNLDDHEADQILGPNSRLRALRQDGGMLLGDVEMNSNERQPRRGEQTASWDQVEYPSARFGSAQAWGATTDDVTVSRRSGKSGKKGSQKFGKSKWDEAEVLAVERHLMPLIKGHKVPQKSDCIRCLEAEPEALRNRSWKGIKDYVRNRITALKRQSGTYHRSYKQ</sequence>
<name>A0ACD3QBU4_LARCR</name>
<evidence type="ECO:0000313" key="1">
    <source>
        <dbReference type="EMBL" id="TMS03998.1"/>
    </source>
</evidence>
<reference evidence="1" key="1">
    <citation type="submission" date="2018-11" db="EMBL/GenBank/DDBJ databases">
        <title>The sequence and de novo assembly of Larimichthys crocea genome using PacBio and Hi-C technologies.</title>
        <authorList>
            <person name="Xu P."/>
            <person name="Chen B."/>
            <person name="Zhou Z."/>
            <person name="Ke Q."/>
            <person name="Wu Y."/>
            <person name="Bai H."/>
            <person name="Pu F."/>
        </authorList>
    </citation>
    <scope>NUCLEOTIDE SEQUENCE</scope>
    <source>
        <tissue evidence="1">Muscle</tissue>
    </source>
</reference>
<dbReference type="EMBL" id="CM011695">
    <property type="protein sequence ID" value="TMS03998.1"/>
    <property type="molecule type" value="Genomic_DNA"/>
</dbReference>
<proteinExistence type="predicted"/>
<gene>
    <name evidence="1" type="ORF">E3U43_000887</name>
</gene>
<accession>A0ACD3QBU4</accession>
<protein>
    <submittedName>
        <fullName evidence="1">Uncharacterized protein</fullName>
    </submittedName>
</protein>
<comment type="caution">
    <text evidence="1">The sequence shown here is derived from an EMBL/GenBank/DDBJ whole genome shotgun (WGS) entry which is preliminary data.</text>
</comment>
<evidence type="ECO:0000313" key="2">
    <source>
        <dbReference type="Proteomes" id="UP000793456"/>
    </source>
</evidence>
<organism evidence="1 2">
    <name type="scientific">Larimichthys crocea</name>
    <name type="common">Large yellow croaker</name>
    <name type="synonym">Pseudosciaena crocea</name>
    <dbReference type="NCBI Taxonomy" id="215358"/>
    <lineage>
        <taxon>Eukaryota</taxon>
        <taxon>Metazoa</taxon>
        <taxon>Chordata</taxon>
        <taxon>Craniata</taxon>
        <taxon>Vertebrata</taxon>
        <taxon>Euteleostomi</taxon>
        <taxon>Actinopterygii</taxon>
        <taxon>Neopterygii</taxon>
        <taxon>Teleostei</taxon>
        <taxon>Neoteleostei</taxon>
        <taxon>Acanthomorphata</taxon>
        <taxon>Eupercaria</taxon>
        <taxon>Sciaenidae</taxon>
        <taxon>Larimichthys</taxon>
    </lineage>
</organism>
<dbReference type="Proteomes" id="UP000793456">
    <property type="component" value="Chromosome XXII"/>
</dbReference>